<gene>
    <name evidence="2" type="ORF">IV500_00370</name>
</gene>
<dbReference type="Proteomes" id="UP000655366">
    <property type="component" value="Unassembled WGS sequence"/>
</dbReference>
<comment type="caution">
    <text evidence="2">The sequence shown here is derived from an EMBL/GenBank/DDBJ whole genome shotgun (WGS) entry which is preliminary data.</text>
</comment>
<evidence type="ECO:0000313" key="2">
    <source>
        <dbReference type="EMBL" id="MBG0737896.1"/>
    </source>
</evidence>
<name>A0A931CN76_9MICC</name>
<dbReference type="Gene3D" id="3.40.50.1820">
    <property type="entry name" value="alpha/beta hydrolase"/>
    <property type="match status" value="1"/>
</dbReference>
<dbReference type="InterPro" id="IPR000639">
    <property type="entry name" value="Epox_hydrolase-like"/>
</dbReference>
<dbReference type="InterPro" id="IPR000073">
    <property type="entry name" value="AB_hydrolase_1"/>
</dbReference>
<protein>
    <submittedName>
        <fullName evidence="2">Alpha/beta fold hydrolase</fullName>
    </submittedName>
</protein>
<dbReference type="InterPro" id="IPR029058">
    <property type="entry name" value="AB_hydrolase_fold"/>
</dbReference>
<dbReference type="PANTHER" id="PTHR43798:SF5">
    <property type="entry name" value="MONOACYLGLYCEROL LIPASE ABHD6"/>
    <property type="match status" value="1"/>
</dbReference>
<keyword evidence="2" id="KW-0378">Hydrolase</keyword>
<dbReference type="SUPFAM" id="SSF53474">
    <property type="entry name" value="alpha/beta-Hydrolases"/>
    <property type="match status" value="1"/>
</dbReference>
<dbReference type="GO" id="GO:0016020">
    <property type="term" value="C:membrane"/>
    <property type="evidence" value="ECO:0007669"/>
    <property type="project" value="TreeGrafter"/>
</dbReference>
<feature type="domain" description="AB hydrolase-1" evidence="1">
    <location>
        <begin position="29"/>
        <end position="264"/>
    </location>
</feature>
<dbReference type="PANTHER" id="PTHR43798">
    <property type="entry name" value="MONOACYLGLYCEROL LIPASE"/>
    <property type="match status" value="1"/>
</dbReference>
<proteinExistence type="predicted"/>
<sequence>MECHVSIPKITATLLGAGNPLPATAKPLLIVGAGLGTGVRALWGAAVPYLEGFEVVGVDLPGHGASPAATEAFSVAELASGVRDIAAQLCDGADRKVYYAGVSLAGGVALQLALDQGTGHEGVFSAVAAICSSAQFGEPQGWLDRAETVRVQGTPTQVVGSAQRWFAPGFMEAYPDRAAALLHSLQDADRFSYAFACRALADFDVRDRLGAIEAPLLAIAGELDPICPPAVAETIGSGVRNGRSAVVPGAAHQAPLEAPEETAALLRGFFA</sequence>
<organism evidence="2 3">
    <name type="scientific">Arthrobacter terrae</name>
    <dbReference type="NCBI Taxonomy" id="2935737"/>
    <lineage>
        <taxon>Bacteria</taxon>
        <taxon>Bacillati</taxon>
        <taxon>Actinomycetota</taxon>
        <taxon>Actinomycetes</taxon>
        <taxon>Micrococcales</taxon>
        <taxon>Micrococcaceae</taxon>
        <taxon>Arthrobacter</taxon>
    </lineage>
</organism>
<dbReference type="PRINTS" id="PR00412">
    <property type="entry name" value="EPOXHYDRLASE"/>
</dbReference>
<accession>A0A931CN76</accession>
<dbReference type="EMBL" id="JADNYM010000001">
    <property type="protein sequence ID" value="MBG0737896.1"/>
    <property type="molecule type" value="Genomic_DNA"/>
</dbReference>
<dbReference type="InterPro" id="IPR050266">
    <property type="entry name" value="AB_hydrolase_sf"/>
</dbReference>
<evidence type="ECO:0000313" key="3">
    <source>
        <dbReference type="Proteomes" id="UP000655366"/>
    </source>
</evidence>
<dbReference type="AlphaFoldDB" id="A0A931CN76"/>
<dbReference type="GO" id="GO:0047372">
    <property type="term" value="F:monoacylglycerol lipase activity"/>
    <property type="evidence" value="ECO:0007669"/>
    <property type="project" value="TreeGrafter"/>
</dbReference>
<reference evidence="2 3" key="1">
    <citation type="submission" date="2020-11" db="EMBL/GenBank/DDBJ databases">
        <title>Arthrobacter antarcticus sp. nov., isolated from Antarctic Soil.</title>
        <authorList>
            <person name="Li J."/>
        </authorList>
    </citation>
    <scope>NUCLEOTIDE SEQUENCE [LARGE SCALE GENOMIC DNA]</scope>
    <source>
        <strain evidence="2 3">Z1-20</strain>
    </source>
</reference>
<evidence type="ECO:0000259" key="1">
    <source>
        <dbReference type="Pfam" id="PF12697"/>
    </source>
</evidence>
<keyword evidence="3" id="KW-1185">Reference proteome</keyword>
<dbReference type="Pfam" id="PF12697">
    <property type="entry name" value="Abhydrolase_6"/>
    <property type="match status" value="1"/>
</dbReference>
<dbReference type="GO" id="GO:0046464">
    <property type="term" value="P:acylglycerol catabolic process"/>
    <property type="evidence" value="ECO:0007669"/>
    <property type="project" value="TreeGrafter"/>
</dbReference>